<keyword evidence="3" id="KW-0812">Transmembrane</keyword>
<dbReference type="InterPro" id="IPR001128">
    <property type="entry name" value="Cyt_P450"/>
</dbReference>
<dbReference type="GO" id="GO:0004497">
    <property type="term" value="F:monooxygenase activity"/>
    <property type="evidence" value="ECO:0007669"/>
    <property type="project" value="InterPro"/>
</dbReference>
<keyword evidence="5" id="KW-1185">Reference proteome</keyword>
<dbReference type="PRINTS" id="PR00463">
    <property type="entry name" value="EP450I"/>
</dbReference>
<dbReference type="OrthoDB" id="10029320at2759"/>
<proteinExistence type="predicted"/>
<evidence type="ECO:0000256" key="3">
    <source>
        <dbReference type="SAM" id="Phobius"/>
    </source>
</evidence>
<dbReference type="EMBL" id="SWKV01000002">
    <property type="protein sequence ID" value="KAF3047767.1"/>
    <property type="molecule type" value="Genomic_DNA"/>
</dbReference>
<dbReference type="CDD" id="cd11051">
    <property type="entry name" value="CYP59-like"/>
    <property type="match status" value="1"/>
</dbReference>
<feature type="binding site" description="axial binding residue" evidence="1">
    <location>
        <position position="481"/>
    </location>
    <ligand>
        <name>heme</name>
        <dbReference type="ChEBI" id="CHEBI:30413"/>
    </ligand>
    <ligandPart>
        <name>Fe</name>
        <dbReference type="ChEBI" id="CHEBI:18248"/>
    </ligandPart>
</feature>
<comment type="caution">
    <text evidence="4">The sequence shown here is derived from an EMBL/GenBank/DDBJ whole genome shotgun (WGS) entry which is preliminary data.</text>
</comment>
<accession>A0A9P4X1N6</accession>
<gene>
    <name evidence="4" type="ORF">E8E12_011637</name>
</gene>
<dbReference type="GO" id="GO:0016705">
    <property type="term" value="F:oxidoreductase activity, acting on paired donors, with incorporation or reduction of molecular oxygen"/>
    <property type="evidence" value="ECO:0007669"/>
    <property type="project" value="InterPro"/>
</dbReference>
<dbReference type="GO" id="GO:0005506">
    <property type="term" value="F:iron ion binding"/>
    <property type="evidence" value="ECO:0007669"/>
    <property type="project" value="InterPro"/>
</dbReference>
<name>A0A9P4X1N6_9PLEO</name>
<evidence type="ECO:0008006" key="6">
    <source>
        <dbReference type="Google" id="ProtNLM"/>
    </source>
</evidence>
<feature type="region of interest" description="Disordered" evidence="2">
    <location>
        <begin position="442"/>
        <end position="465"/>
    </location>
</feature>
<dbReference type="SUPFAM" id="SSF48264">
    <property type="entry name" value="Cytochrome P450"/>
    <property type="match status" value="1"/>
</dbReference>
<keyword evidence="1" id="KW-0349">Heme</keyword>
<evidence type="ECO:0000256" key="1">
    <source>
        <dbReference type="PIRSR" id="PIRSR602401-1"/>
    </source>
</evidence>
<keyword evidence="3" id="KW-0472">Membrane</keyword>
<organism evidence="4 5">
    <name type="scientific">Didymella heteroderae</name>
    <dbReference type="NCBI Taxonomy" id="1769908"/>
    <lineage>
        <taxon>Eukaryota</taxon>
        <taxon>Fungi</taxon>
        <taxon>Dikarya</taxon>
        <taxon>Ascomycota</taxon>
        <taxon>Pezizomycotina</taxon>
        <taxon>Dothideomycetes</taxon>
        <taxon>Pleosporomycetidae</taxon>
        <taxon>Pleosporales</taxon>
        <taxon>Pleosporineae</taxon>
        <taxon>Didymellaceae</taxon>
        <taxon>Didymella</taxon>
    </lineage>
</organism>
<dbReference type="Gene3D" id="1.10.630.10">
    <property type="entry name" value="Cytochrome P450"/>
    <property type="match status" value="1"/>
</dbReference>
<protein>
    <recommendedName>
        <fullName evidence="6">Cytochrome P450</fullName>
    </recommendedName>
</protein>
<dbReference type="InterPro" id="IPR036396">
    <property type="entry name" value="Cyt_P450_sf"/>
</dbReference>
<dbReference type="InterPro" id="IPR002401">
    <property type="entry name" value="Cyt_P450_E_grp-I"/>
</dbReference>
<keyword evidence="1" id="KW-0479">Metal-binding</keyword>
<feature type="transmembrane region" description="Helical" evidence="3">
    <location>
        <begin position="6"/>
        <end position="23"/>
    </location>
</feature>
<dbReference type="PANTHER" id="PTHR24305">
    <property type="entry name" value="CYTOCHROME P450"/>
    <property type="match status" value="1"/>
</dbReference>
<evidence type="ECO:0000256" key="2">
    <source>
        <dbReference type="SAM" id="MobiDB-lite"/>
    </source>
</evidence>
<dbReference type="GO" id="GO:0020037">
    <property type="term" value="F:heme binding"/>
    <property type="evidence" value="ECO:0007669"/>
    <property type="project" value="InterPro"/>
</dbReference>
<sequence>MAETLYTVLALVPLAVCILYYQLRQYRFKKYVHIPTPLKPNLFLGHLGYMAKGFQKQGNSKIHPDYILEDIWKEHGRPDFMYFDFRPVQYPLLLVTSHEIAEQLTRTTKSHPYSIRKSPTIQGEYGALVGKKSILTEEGESWKALRKLFNAGFAPQHIVTLLPVLIDKTNIFIEKIDAIARSGAVTELDSYCVNLTFDIICQVITNVNVHAQEEALAHDLIVNFRLLLNTYISGTGLGLAALNPYIQFKRYYYSRRMDAALFKIIQEKFDDIKQSRGTEDKAHNKDRSVLALALRDVENLTPDVSQLIADQCKTFLFAGHDTTSILLQRLFYALSIDPPRLTKIREEHESLFGSEDPQTVFLAKPDETLKGLSYTSACIKEALRLWPPAATARMTHDNFKIRTKEGDDVMVDKCVIYPMQHLIHRDPDVYGPNANEFVPERWTGDSDTSTATNADVSGTATPTGRIPASAWRPFERGPRNCIGQELANLEARVILACVMRRYDFVKVGVGEVETDRRGKPVVDESGRYKTKSELISTMSVTSKPIDKTRMIVKLRSS</sequence>
<dbReference type="PRINTS" id="PR00385">
    <property type="entry name" value="P450"/>
</dbReference>
<dbReference type="PANTHER" id="PTHR24305:SF222">
    <property type="entry name" value="CYTOCHROME P450 MONOOXYGENASE STCS"/>
    <property type="match status" value="1"/>
</dbReference>
<evidence type="ECO:0000313" key="5">
    <source>
        <dbReference type="Proteomes" id="UP000758155"/>
    </source>
</evidence>
<comment type="cofactor">
    <cofactor evidence="1">
        <name>heme</name>
        <dbReference type="ChEBI" id="CHEBI:30413"/>
    </cofactor>
</comment>
<feature type="compositionally biased region" description="Polar residues" evidence="2">
    <location>
        <begin position="445"/>
        <end position="462"/>
    </location>
</feature>
<reference evidence="4" key="1">
    <citation type="submission" date="2019-04" db="EMBL/GenBank/DDBJ databases">
        <title>Sequencing of skin fungus with MAO and IRED activity.</title>
        <authorList>
            <person name="Marsaioli A.J."/>
            <person name="Bonatto J.M.C."/>
            <person name="Reis Junior O."/>
        </authorList>
    </citation>
    <scope>NUCLEOTIDE SEQUENCE</scope>
    <source>
        <strain evidence="4">28M1</strain>
    </source>
</reference>
<evidence type="ECO:0000313" key="4">
    <source>
        <dbReference type="EMBL" id="KAF3047767.1"/>
    </source>
</evidence>
<keyword evidence="1" id="KW-0408">Iron</keyword>
<dbReference type="AlphaFoldDB" id="A0A9P4X1N6"/>
<dbReference type="InterPro" id="IPR050121">
    <property type="entry name" value="Cytochrome_P450_monoxygenase"/>
</dbReference>
<dbReference type="Proteomes" id="UP000758155">
    <property type="component" value="Unassembled WGS sequence"/>
</dbReference>
<keyword evidence="3" id="KW-1133">Transmembrane helix</keyword>
<dbReference type="Pfam" id="PF00067">
    <property type="entry name" value="p450"/>
    <property type="match status" value="1"/>
</dbReference>